<sequence length="410" mass="44212">MTEDKDNQDLIAAVARSGGAAKKDAGIENNNNFDHHNQEMFGDVCRDFLRNVCRRGNACRYRHPDPSEAEELGKKIEYIFCHDYQNRECRRQNCRFLHCTKQEEEIYRTSGKLPQHILDKMAANKAQEMAKTNGDPVPVCKDFLKGDCRRGAGRCKFRHISQADYEMELRAGSAGGGLRYANNRSTLGTANYSDRGYDTFAPPEPKRRAYEAGTGFGTAFAFGAERGTAVNIASISGAALGPEFDYAAGAGSLGPAATAGALPHQSLYSNTRFLEEENTALRRRIDELKKQVADLMATNEFLLEQNAQLRTLGKTVSANAPQPPGPAAAPPPPLGPPPLPPISSDLLAQQPVVPASLASLGAQGGIPVSSMAALSTSVISTSTTPLVSYPIMTAAIQSLRPPTIPHSLSH</sequence>
<accession>A0A3S3NPI2</accession>
<feature type="domain" description="C3H1-type" evidence="8">
    <location>
        <begin position="134"/>
        <end position="162"/>
    </location>
</feature>
<evidence type="ECO:0000256" key="4">
    <source>
        <dbReference type="ARBA" id="ARBA00022833"/>
    </source>
</evidence>
<feature type="compositionally biased region" description="Pro residues" evidence="7">
    <location>
        <begin position="321"/>
        <end position="341"/>
    </location>
</feature>
<evidence type="ECO:0000313" key="11">
    <source>
        <dbReference type="Proteomes" id="UP000285301"/>
    </source>
</evidence>
<evidence type="ECO:0000313" key="9">
    <source>
        <dbReference type="EMBL" id="RWS05227.1"/>
    </source>
</evidence>
<evidence type="ECO:0000259" key="8">
    <source>
        <dbReference type="PROSITE" id="PS50103"/>
    </source>
</evidence>
<proteinExistence type="predicted"/>
<dbReference type="PANTHER" id="PTHR12675:SF6">
    <property type="entry name" value="ZINC FINGER CCCH DOMAIN-CONTAINING PROTEIN 10"/>
    <property type="match status" value="1"/>
</dbReference>
<organism evidence="10 11">
    <name type="scientific">Dinothrombium tinctorium</name>
    <dbReference type="NCBI Taxonomy" id="1965070"/>
    <lineage>
        <taxon>Eukaryota</taxon>
        <taxon>Metazoa</taxon>
        <taxon>Ecdysozoa</taxon>
        <taxon>Arthropoda</taxon>
        <taxon>Chelicerata</taxon>
        <taxon>Arachnida</taxon>
        <taxon>Acari</taxon>
        <taxon>Acariformes</taxon>
        <taxon>Trombidiformes</taxon>
        <taxon>Prostigmata</taxon>
        <taxon>Anystina</taxon>
        <taxon>Parasitengona</taxon>
        <taxon>Trombidioidea</taxon>
        <taxon>Trombidiidae</taxon>
        <taxon>Dinothrombium</taxon>
    </lineage>
</organism>
<protein>
    <submittedName>
        <fullName evidence="10">Zinc finger CCCH domain-containing protein 10-like protein</fullName>
    </submittedName>
</protein>
<keyword evidence="2" id="KW-0677">Repeat</keyword>
<feature type="zinc finger region" description="C3H1-type" evidence="5">
    <location>
        <begin position="44"/>
        <end position="66"/>
    </location>
</feature>
<feature type="region of interest" description="Disordered" evidence="7">
    <location>
        <begin position="316"/>
        <end position="345"/>
    </location>
</feature>
<dbReference type="OrthoDB" id="250836at2759"/>
<evidence type="ECO:0000256" key="5">
    <source>
        <dbReference type="PROSITE-ProRule" id="PRU00723"/>
    </source>
</evidence>
<evidence type="ECO:0000313" key="10">
    <source>
        <dbReference type="EMBL" id="RWS06719.1"/>
    </source>
</evidence>
<dbReference type="EMBL" id="NCKU01004944">
    <property type="protein sequence ID" value="RWS05227.1"/>
    <property type="molecule type" value="Genomic_DNA"/>
</dbReference>
<comment type="caution">
    <text evidence="10">The sequence shown here is derived from an EMBL/GenBank/DDBJ whole genome shotgun (WGS) entry which is preliminary data.</text>
</comment>
<dbReference type="STRING" id="1965070.A0A3S3NPI2"/>
<feature type="zinc finger region" description="C3H1-type" evidence="5">
    <location>
        <begin position="134"/>
        <end position="162"/>
    </location>
</feature>
<dbReference type="GO" id="GO:0008270">
    <property type="term" value="F:zinc ion binding"/>
    <property type="evidence" value="ECO:0007669"/>
    <property type="project" value="UniProtKB-KW"/>
</dbReference>
<evidence type="ECO:0000256" key="3">
    <source>
        <dbReference type="ARBA" id="ARBA00022771"/>
    </source>
</evidence>
<feature type="domain" description="C3H1-type" evidence="8">
    <location>
        <begin position="80"/>
        <end position="101"/>
    </location>
</feature>
<dbReference type="Gene3D" id="3.30.1370.210">
    <property type="match status" value="2"/>
</dbReference>
<evidence type="ECO:0000256" key="6">
    <source>
        <dbReference type="SAM" id="Coils"/>
    </source>
</evidence>
<name>A0A3S3NPI2_9ACAR</name>
<dbReference type="PANTHER" id="PTHR12675">
    <property type="entry name" value="MUSCLEBLIND-LIKE PROTEIN"/>
    <property type="match status" value="1"/>
</dbReference>
<keyword evidence="11" id="KW-1185">Reference proteome</keyword>
<evidence type="ECO:0000256" key="2">
    <source>
        <dbReference type="ARBA" id="ARBA00022737"/>
    </source>
</evidence>
<keyword evidence="6" id="KW-0175">Coiled coil</keyword>
<keyword evidence="4 5" id="KW-0862">Zinc</keyword>
<evidence type="ECO:0000256" key="7">
    <source>
        <dbReference type="SAM" id="MobiDB-lite"/>
    </source>
</evidence>
<keyword evidence="1 5" id="KW-0479">Metal-binding</keyword>
<reference evidence="10" key="2">
    <citation type="submission" date="2018-11" db="EMBL/GenBank/DDBJ databases">
        <title>Trombidioid mite genomics.</title>
        <authorList>
            <person name="Dong X."/>
        </authorList>
    </citation>
    <scope>NUCLEOTIDE SEQUENCE</scope>
    <source>
        <strain evidence="10">UoL-WK</strain>
    </source>
</reference>
<dbReference type="GO" id="GO:0003723">
    <property type="term" value="F:RNA binding"/>
    <property type="evidence" value="ECO:0007669"/>
    <property type="project" value="TreeGrafter"/>
</dbReference>
<dbReference type="Proteomes" id="UP000285301">
    <property type="component" value="Unassembled WGS sequence"/>
</dbReference>
<keyword evidence="3 5" id="KW-0863">Zinc-finger</keyword>
<gene>
    <name evidence="10" type="ORF">B4U79_02100</name>
    <name evidence="9" type="ORF">B4U79_11783</name>
</gene>
<dbReference type="SMART" id="SM00356">
    <property type="entry name" value="ZnF_C3H1"/>
    <property type="match status" value="3"/>
</dbReference>
<reference evidence="10 11" key="1">
    <citation type="journal article" date="2018" name="Gigascience">
        <title>Genomes of trombidid mites reveal novel predicted allergens and laterally-transferred genes associated with secondary metabolism.</title>
        <authorList>
            <person name="Dong X."/>
            <person name="Chaisiri K."/>
            <person name="Xia D."/>
            <person name="Armstrong S.D."/>
            <person name="Fang Y."/>
            <person name="Donnelly M.J."/>
            <person name="Kadowaki T."/>
            <person name="McGarry J.W."/>
            <person name="Darby A.C."/>
            <person name="Makepeace B.L."/>
        </authorList>
    </citation>
    <scope>NUCLEOTIDE SEQUENCE [LARGE SCALE GENOMIC DNA]</scope>
    <source>
        <strain evidence="10">UoL-WK</strain>
    </source>
</reference>
<dbReference type="PROSITE" id="PS50103">
    <property type="entry name" value="ZF_C3H1"/>
    <property type="match status" value="3"/>
</dbReference>
<dbReference type="AlphaFoldDB" id="A0A3S3NPI2"/>
<feature type="coiled-coil region" evidence="6">
    <location>
        <begin position="271"/>
        <end position="305"/>
    </location>
</feature>
<evidence type="ECO:0000256" key="1">
    <source>
        <dbReference type="ARBA" id="ARBA00022723"/>
    </source>
</evidence>
<feature type="domain" description="C3H1-type" evidence="8">
    <location>
        <begin position="44"/>
        <end position="66"/>
    </location>
</feature>
<dbReference type="GO" id="GO:0043484">
    <property type="term" value="P:regulation of RNA splicing"/>
    <property type="evidence" value="ECO:0007669"/>
    <property type="project" value="TreeGrafter"/>
</dbReference>
<dbReference type="InterPro" id="IPR000571">
    <property type="entry name" value="Znf_CCCH"/>
</dbReference>
<dbReference type="EMBL" id="NCKU01003925">
    <property type="protein sequence ID" value="RWS06719.1"/>
    <property type="molecule type" value="Genomic_DNA"/>
</dbReference>
<feature type="zinc finger region" description="C3H1-type" evidence="5">
    <location>
        <begin position="80"/>
        <end position="101"/>
    </location>
</feature>